<accession>A0A8X6TTK2</accession>
<dbReference type="EMBL" id="BMAW01064412">
    <property type="protein sequence ID" value="GFT45083.1"/>
    <property type="molecule type" value="Genomic_DNA"/>
</dbReference>
<protein>
    <submittedName>
        <fullName evidence="1">Uncharacterized protein</fullName>
    </submittedName>
</protein>
<proteinExistence type="predicted"/>
<evidence type="ECO:0000313" key="2">
    <source>
        <dbReference type="Proteomes" id="UP000887013"/>
    </source>
</evidence>
<keyword evidence="2" id="KW-1185">Reference proteome</keyword>
<comment type="caution">
    <text evidence="1">The sequence shown here is derived from an EMBL/GenBank/DDBJ whole genome shotgun (WGS) entry which is preliminary data.</text>
</comment>
<evidence type="ECO:0000313" key="1">
    <source>
        <dbReference type="EMBL" id="GFT45083.1"/>
    </source>
</evidence>
<gene>
    <name evidence="1" type="ORF">NPIL_704301</name>
</gene>
<organism evidence="1 2">
    <name type="scientific">Nephila pilipes</name>
    <name type="common">Giant wood spider</name>
    <name type="synonym">Nephila maculata</name>
    <dbReference type="NCBI Taxonomy" id="299642"/>
    <lineage>
        <taxon>Eukaryota</taxon>
        <taxon>Metazoa</taxon>
        <taxon>Ecdysozoa</taxon>
        <taxon>Arthropoda</taxon>
        <taxon>Chelicerata</taxon>
        <taxon>Arachnida</taxon>
        <taxon>Araneae</taxon>
        <taxon>Araneomorphae</taxon>
        <taxon>Entelegynae</taxon>
        <taxon>Araneoidea</taxon>
        <taxon>Nephilidae</taxon>
        <taxon>Nephila</taxon>
    </lineage>
</organism>
<dbReference type="Proteomes" id="UP000887013">
    <property type="component" value="Unassembled WGS sequence"/>
</dbReference>
<sequence length="115" mass="12967">MLAIPGGELIRMSHALINRAQHSIIVNGSNFQHFMRLIVLLFINNDLFRVSLINIFLARFILPTPCIVNVFQRLTFRRPSLENYPLQKIMEMAPGNVDAATGGHDCVYSSPSRSV</sequence>
<dbReference type="AlphaFoldDB" id="A0A8X6TTK2"/>
<reference evidence="1" key="1">
    <citation type="submission" date="2020-08" db="EMBL/GenBank/DDBJ databases">
        <title>Multicomponent nature underlies the extraordinary mechanical properties of spider dragline silk.</title>
        <authorList>
            <person name="Kono N."/>
            <person name="Nakamura H."/>
            <person name="Mori M."/>
            <person name="Yoshida Y."/>
            <person name="Ohtoshi R."/>
            <person name="Malay A.D."/>
            <person name="Moran D.A.P."/>
            <person name="Tomita M."/>
            <person name="Numata K."/>
            <person name="Arakawa K."/>
        </authorList>
    </citation>
    <scope>NUCLEOTIDE SEQUENCE</scope>
</reference>
<name>A0A8X6TTK2_NEPPI</name>